<gene>
    <name evidence="8" type="ORF">POM88_017216</name>
</gene>
<organism evidence="8 9">
    <name type="scientific">Heracleum sosnowskyi</name>
    <dbReference type="NCBI Taxonomy" id="360622"/>
    <lineage>
        <taxon>Eukaryota</taxon>
        <taxon>Viridiplantae</taxon>
        <taxon>Streptophyta</taxon>
        <taxon>Embryophyta</taxon>
        <taxon>Tracheophyta</taxon>
        <taxon>Spermatophyta</taxon>
        <taxon>Magnoliopsida</taxon>
        <taxon>eudicotyledons</taxon>
        <taxon>Gunneridae</taxon>
        <taxon>Pentapetalae</taxon>
        <taxon>asterids</taxon>
        <taxon>campanulids</taxon>
        <taxon>Apiales</taxon>
        <taxon>Apiaceae</taxon>
        <taxon>Apioideae</taxon>
        <taxon>apioid superclade</taxon>
        <taxon>Tordylieae</taxon>
        <taxon>Tordyliinae</taxon>
        <taxon>Heracleum</taxon>
    </lineage>
</organism>
<feature type="region of interest" description="Disordered" evidence="6">
    <location>
        <begin position="75"/>
        <end position="98"/>
    </location>
</feature>
<keyword evidence="2 4" id="KW-0863">Zinc-finger</keyword>
<evidence type="ECO:0000256" key="4">
    <source>
        <dbReference type="PROSITE-ProRule" id="PRU00027"/>
    </source>
</evidence>
<evidence type="ECO:0000313" key="8">
    <source>
        <dbReference type="EMBL" id="KAK1389038.1"/>
    </source>
</evidence>
<dbReference type="PANTHER" id="PTHR46951:SF2">
    <property type="entry name" value="BED-TYPE DOMAIN-CONTAINING PROTEIN"/>
    <property type="match status" value="1"/>
</dbReference>
<keyword evidence="5" id="KW-0175">Coiled coil</keyword>
<reference evidence="8" key="2">
    <citation type="submission" date="2023-05" db="EMBL/GenBank/DDBJ databases">
        <authorList>
            <person name="Schelkunov M.I."/>
        </authorList>
    </citation>
    <scope>NUCLEOTIDE SEQUENCE</scope>
    <source>
        <strain evidence="8">Hsosn_3</strain>
        <tissue evidence="8">Leaf</tissue>
    </source>
</reference>
<evidence type="ECO:0000313" key="9">
    <source>
        <dbReference type="Proteomes" id="UP001237642"/>
    </source>
</evidence>
<dbReference type="GO" id="GO:0003677">
    <property type="term" value="F:DNA binding"/>
    <property type="evidence" value="ECO:0007669"/>
    <property type="project" value="InterPro"/>
</dbReference>
<sequence length="374" mass="41998">MTYRKGGHSAWEHGTKVGEEGRKVRCNYCLKIVPNITRLKEHMARAGGNVTACPSVPDRVHHEFQQWWFQEGLSAEGQSSHQKTSRNAQTEDGGSHQNVTLGQQNIVDLDPDSSTDIGVSIKAKKDEIDQMVPNNKLYERKIKKKDDGSSTAVVVWGEKTSGLVSRNPTKDSAGESFVGGQSSHQQTRRDAQTNYGGSHNNVVLRHQLIDLDPDIDVPIKAKREDIDQMVAKMMYSRKMKRKLAECSSAAGNTTPHLEPALEQAEWEQIMKIQEIGQKFREKVQEVEAKNKDLENLRAALEAKEKKLEDFHAALEAKEKELAAKDDEMKRLRRGALAAQAEWYVQGRDEIIVKAKEVGLNHKLLLPDPAHDPTE</sequence>
<dbReference type="Proteomes" id="UP001237642">
    <property type="component" value="Unassembled WGS sequence"/>
</dbReference>
<dbReference type="InterPro" id="IPR003656">
    <property type="entry name" value="Znf_BED"/>
</dbReference>
<proteinExistence type="predicted"/>
<accession>A0AAD8IQE3</accession>
<feature type="coiled-coil region" evidence="5">
    <location>
        <begin position="276"/>
        <end position="334"/>
    </location>
</feature>
<dbReference type="GO" id="GO:0008270">
    <property type="term" value="F:zinc ion binding"/>
    <property type="evidence" value="ECO:0007669"/>
    <property type="project" value="UniProtKB-KW"/>
</dbReference>
<feature type="compositionally biased region" description="Polar residues" evidence="6">
    <location>
        <begin position="76"/>
        <end position="98"/>
    </location>
</feature>
<keyword evidence="3" id="KW-0862">Zinc</keyword>
<dbReference type="PROSITE" id="PS50808">
    <property type="entry name" value="ZF_BED"/>
    <property type="match status" value="1"/>
</dbReference>
<protein>
    <recommendedName>
        <fullName evidence="7">BED-type domain-containing protein</fullName>
    </recommendedName>
</protein>
<evidence type="ECO:0000256" key="6">
    <source>
        <dbReference type="SAM" id="MobiDB-lite"/>
    </source>
</evidence>
<name>A0AAD8IQE3_9APIA</name>
<evidence type="ECO:0000256" key="5">
    <source>
        <dbReference type="SAM" id="Coils"/>
    </source>
</evidence>
<evidence type="ECO:0000259" key="7">
    <source>
        <dbReference type="PROSITE" id="PS50808"/>
    </source>
</evidence>
<comment type="caution">
    <text evidence="8">The sequence shown here is derived from an EMBL/GenBank/DDBJ whole genome shotgun (WGS) entry which is preliminary data.</text>
</comment>
<dbReference type="PANTHER" id="PTHR46951">
    <property type="entry name" value="BED-TYPE DOMAIN-CONTAINING PROTEIN"/>
    <property type="match status" value="1"/>
</dbReference>
<feature type="domain" description="BED-type" evidence="7">
    <location>
        <begin position="5"/>
        <end position="60"/>
    </location>
</feature>
<evidence type="ECO:0000256" key="2">
    <source>
        <dbReference type="ARBA" id="ARBA00022771"/>
    </source>
</evidence>
<dbReference type="EMBL" id="JAUIZM010000004">
    <property type="protein sequence ID" value="KAK1389038.1"/>
    <property type="molecule type" value="Genomic_DNA"/>
</dbReference>
<keyword evidence="9" id="KW-1185">Reference proteome</keyword>
<evidence type="ECO:0000256" key="3">
    <source>
        <dbReference type="ARBA" id="ARBA00022833"/>
    </source>
</evidence>
<keyword evidence="1" id="KW-0479">Metal-binding</keyword>
<evidence type="ECO:0000256" key="1">
    <source>
        <dbReference type="ARBA" id="ARBA00022723"/>
    </source>
</evidence>
<reference evidence="8" key="1">
    <citation type="submission" date="2023-02" db="EMBL/GenBank/DDBJ databases">
        <title>Genome of toxic invasive species Heracleum sosnowskyi carries increased number of genes despite the absence of recent whole-genome duplications.</title>
        <authorList>
            <person name="Schelkunov M."/>
            <person name="Shtratnikova V."/>
            <person name="Makarenko M."/>
            <person name="Klepikova A."/>
            <person name="Omelchenko D."/>
            <person name="Novikova G."/>
            <person name="Obukhova E."/>
            <person name="Bogdanov V."/>
            <person name="Penin A."/>
            <person name="Logacheva M."/>
        </authorList>
    </citation>
    <scope>NUCLEOTIDE SEQUENCE</scope>
    <source>
        <strain evidence="8">Hsosn_3</strain>
        <tissue evidence="8">Leaf</tissue>
    </source>
</reference>
<feature type="region of interest" description="Disordered" evidence="6">
    <location>
        <begin position="163"/>
        <end position="195"/>
    </location>
</feature>
<dbReference type="AlphaFoldDB" id="A0AAD8IQE3"/>